<reference evidence="2" key="2">
    <citation type="submission" date="2021-04" db="EMBL/GenBank/DDBJ databases">
        <authorList>
            <person name="Podell S."/>
        </authorList>
    </citation>
    <scope>NUCLEOTIDE SEQUENCE</scope>
    <source>
        <strain evidence="2">Hildebrandi</strain>
    </source>
</reference>
<organism evidence="2 3">
    <name type="scientific">Nitzschia inconspicua</name>
    <dbReference type="NCBI Taxonomy" id="303405"/>
    <lineage>
        <taxon>Eukaryota</taxon>
        <taxon>Sar</taxon>
        <taxon>Stramenopiles</taxon>
        <taxon>Ochrophyta</taxon>
        <taxon>Bacillariophyta</taxon>
        <taxon>Bacillariophyceae</taxon>
        <taxon>Bacillariophycidae</taxon>
        <taxon>Bacillariales</taxon>
        <taxon>Bacillariaceae</taxon>
        <taxon>Nitzschia</taxon>
    </lineage>
</organism>
<dbReference type="Proteomes" id="UP000693970">
    <property type="component" value="Unassembled WGS sequence"/>
</dbReference>
<keyword evidence="3" id="KW-1185">Reference proteome</keyword>
<evidence type="ECO:0008006" key="4">
    <source>
        <dbReference type="Google" id="ProtNLM"/>
    </source>
</evidence>
<evidence type="ECO:0000256" key="1">
    <source>
        <dbReference type="SAM" id="Phobius"/>
    </source>
</evidence>
<reference evidence="2" key="1">
    <citation type="journal article" date="2021" name="Sci. Rep.">
        <title>Diploid genomic architecture of Nitzschia inconspicua, an elite biomass production diatom.</title>
        <authorList>
            <person name="Oliver A."/>
            <person name="Podell S."/>
            <person name="Pinowska A."/>
            <person name="Traller J.C."/>
            <person name="Smith S.R."/>
            <person name="McClure R."/>
            <person name="Beliaev A."/>
            <person name="Bohutskyi P."/>
            <person name="Hill E.A."/>
            <person name="Rabines A."/>
            <person name="Zheng H."/>
            <person name="Allen L.Z."/>
            <person name="Kuo A."/>
            <person name="Grigoriev I.V."/>
            <person name="Allen A.E."/>
            <person name="Hazlebeck D."/>
            <person name="Allen E.E."/>
        </authorList>
    </citation>
    <scope>NUCLEOTIDE SEQUENCE</scope>
    <source>
        <strain evidence="2">Hildebrandi</strain>
    </source>
</reference>
<keyword evidence="1" id="KW-0812">Transmembrane</keyword>
<sequence>MVQPTRRRQNTFPSIGAIAGIAIFVFFIVREALEGGWVDLTNNDALITTSQSASSHDNVKYDPTSKEVSFYEVGLKTGTDKVAAPGRLPGCLKNDASCTRPSCVRKECRPWGHFYHTMYQQKFGKWTLPGTKPFQFLEIGFFQGSGYDAYNKFFSNVKGAELHSMEISCIEPGPREEGKWPWGNFASKNPGYESLLKKNLLHCGDASNVTWLNEVYTTKLHRSDAPPLKLVVEDAAHISSHMATSVFFWFPRIEPGGFMVIEDIQPIADANLFRTQFMPQIMSDLHFCGDPEFQDQACFPTLYPLLQSIHCEMHICVLERNEKPANYSLSLELSKPPPNALDLQKCYSFAKAQEISRKD</sequence>
<name>A0A9K3KGW4_9STRA</name>
<evidence type="ECO:0000313" key="2">
    <source>
        <dbReference type="EMBL" id="KAG7343355.1"/>
    </source>
</evidence>
<dbReference type="OrthoDB" id="40647at2759"/>
<dbReference type="EMBL" id="JAGRRH010000024">
    <property type="protein sequence ID" value="KAG7343355.1"/>
    <property type="molecule type" value="Genomic_DNA"/>
</dbReference>
<proteinExistence type="predicted"/>
<feature type="transmembrane region" description="Helical" evidence="1">
    <location>
        <begin position="12"/>
        <end position="29"/>
    </location>
</feature>
<gene>
    <name evidence="2" type="ORF">IV203_021300</name>
</gene>
<keyword evidence="1" id="KW-1133">Transmembrane helix</keyword>
<protein>
    <recommendedName>
        <fullName evidence="4">Methyltransferase</fullName>
    </recommendedName>
</protein>
<dbReference type="AlphaFoldDB" id="A0A9K3KGW4"/>
<comment type="caution">
    <text evidence="2">The sequence shown here is derived from an EMBL/GenBank/DDBJ whole genome shotgun (WGS) entry which is preliminary data.</text>
</comment>
<keyword evidence="1" id="KW-0472">Membrane</keyword>
<accession>A0A9K3KGW4</accession>
<evidence type="ECO:0000313" key="3">
    <source>
        <dbReference type="Proteomes" id="UP000693970"/>
    </source>
</evidence>